<dbReference type="AlphaFoldDB" id="A0AAD4MH03"/>
<comment type="caution">
    <text evidence="3">The sequence shown here is derived from an EMBL/GenBank/DDBJ whole genome shotgun (WGS) entry which is preliminary data.</text>
</comment>
<accession>A0AAD4MH03</accession>
<name>A0AAD4MH03_9BILA</name>
<evidence type="ECO:0000256" key="1">
    <source>
        <dbReference type="SAM" id="MobiDB-lite"/>
    </source>
</evidence>
<keyword evidence="2" id="KW-0732">Signal</keyword>
<dbReference type="Proteomes" id="UP001201812">
    <property type="component" value="Unassembled WGS sequence"/>
</dbReference>
<evidence type="ECO:0000313" key="4">
    <source>
        <dbReference type="Proteomes" id="UP001201812"/>
    </source>
</evidence>
<feature type="region of interest" description="Disordered" evidence="1">
    <location>
        <begin position="89"/>
        <end position="112"/>
    </location>
</feature>
<evidence type="ECO:0000313" key="3">
    <source>
        <dbReference type="EMBL" id="KAI1693564.1"/>
    </source>
</evidence>
<sequence>MMTRPTILMTLIALPLAGCAAGPDYRPKGASELGVPSAYSVEARQEAQADLRQWWAVFDDPLLTRLVEQAATQNLDVARLWPGCGRHARRWSSRGPRSSLMSAQAPGLRGPKVLPASRAARPASRSAPMSIIRPTCSAASAVVSRPAARNLTPAAMTMPRC</sequence>
<evidence type="ECO:0000256" key="2">
    <source>
        <dbReference type="SAM" id="SignalP"/>
    </source>
</evidence>
<dbReference type="SUPFAM" id="SSF56954">
    <property type="entry name" value="Outer membrane efflux proteins (OEP)"/>
    <property type="match status" value="1"/>
</dbReference>
<proteinExistence type="predicted"/>
<reference evidence="3" key="1">
    <citation type="submission" date="2022-01" db="EMBL/GenBank/DDBJ databases">
        <title>Genome Sequence Resource for Two Populations of Ditylenchus destructor, the Migratory Endoparasitic Phytonematode.</title>
        <authorList>
            <person name="Zhang H."/>
            <person name="Lin R."/>
            <person name="Xie B."/>
        </authorList>
    </citation>
    <scope>NUCLEOTIDE SEQUENCE</scope>
    <source>
        <strain evidence="3">BazhouSP</strain>
    </source>
</reference>
<gene>
    <name evidence="3" type="ORF">DdX_20572</name>
</gene>
<dbReference type="Gene3D" id="1.20.1600.10">
    <property type="entry name" value="Outer membrane efflux proteins (OEP)"/>
    <property type="match status" value="1"/>
</dbReference>
<dbReference type="EMBL" id="JAKKPZ010000611">
    <property type="protein sequence ID" value="KAI1693564.1"/>
    <property type="molecule type" value="Genomic_DNA"/>
</dbReference>
<organism evidence="3 4">
    <name type="scientific">Ditylenchus destructor</name>
    <dbReference type="NCBI Taxonomy" id="166010"/>
    <lineage>
        <taxon>Eukaryota</taxon>
        <taxon>Metazoa</taxon>
        <taxon>Ecdysozoa</taxon>
        <taxon>Nematoda</taxon>
        <taxon>Chromadorea</taxon>
        <taxon>Rhabditida</taxon>
        <taxon>Tylenchina</taxon>
        <taxon>Tylenchomorpha</taxon>
        <taxon>Sphaerularioidea</taxon>
        <taxon>Anguinidae</taxon>
        <taxon>Anguininae</taxon>
        <taxon>Ditylenchus</taxon>
    </lineage>
</organism>
<keyword evidence="4" id="KW-1185">Reference proteome</keyword>
<protein>
    <submittedName>
        <fullName evidence="3">Nodulation protein T</fullName>
    </submittedName>
</protein>
<feature type="signal peptide" evidence="2">
    <location>
        <begin position="1"/>
        <end position="21"/>
    </location>
</feature>
<feature type="chain" id="PRO_5042106821" evidence="2">
    <location>
        <begin position="22"/>
        <end position="161"/>
    </location>
</feature>